<comment type="caution">
    <text evidence="2">The sequence shown here is derived from an EMBL/GenBank/DDBJ whole genome shotgun (WGS) entry which is preliminary data.</text>
</comment>
<sequence length="429" mass="46534">MLIHQPGKCCKECVPRPTCYFGGEMFHTGDSWQPDSCTLCQCGHGDMVCFSKTCPICPEGSIGVPQPGECCGKCQKMTCASECKHCKVTDSNQCTECKISGLYLQDGRCVQKCKDGLYADRKNKCHACHDSCKTCVDLTRYHCQTCKPGLLWREGECVSRCGMGYYQETTHCYGCDTSCSLCLGPKDNQCLACSQNGLVLQSGRCVDHCSSSSYLQNGECLECPATCQTCSSDGQSCTSCYDSLVLHRGQCLSQCPKQYFPSYGACNECHPSCKSCSGPTDTNCLSCADGSKLSKKGRCKMPCLDGQYLTKDSTCKDCGFGCGKCHTSRDGTTSVCLQCLNPSMVAFDDICMRACPVGRYKELGICRVCGSGCLRCESNSICHACGPNQIVSDGICVRHCKPTQYIVQSTVWSVCPVQTVLSVMVRPTC</sequence>
<dbReference type="Proteomes" id="UP000596742">
    <property type="component" value="Unassembled WGS sequence"/>
</dbReference>
<dbReference type="OrthoDB" id="6051334at2759"/>
<dbReference type="SUPFAM" id="SSF57184">
    <property type="entry name" value="Growth factor receptor domain"/>
    <property type="match status" value="3"/>
</dbReference>
<name>A0A8B6HM56_MYTGA</name>
<dbReference type="PROSITE" id="PS01208">
    <property type="entry name" value="VWFC_1"/>
    <property type="match status" value="1"/>
</dbReference>
<dbReference type="CDD" id="cd00064">
    <property type="entry name" value="FU"/>
    <property type="match status" value="2"/>
</dbReference>
<evidence type="ECO:0000259" key="1">
    <source>
        <dbReference type="PROSITE" id="PS50184"/>
    </source>
</evidence>
<dbReference type="PANTHER" id="PTHR15332">
    <property type="entry name" value="PROPROTEIN CONVERTASE SUBTILISIN_KEXIN TYPE 5-LIKE"/>
    <property type="match status" value="1"/>
</dbReference>
<dbReference type="AlphaFoldDB" id="A0A8B6HM56"/>
<evidence type="ECO:0000313" key="2">
    <source>
        <dbReference type="EMBL" id="VDI82230.1"/>
    </source>
</evidence>
<dbReference type="InterPro" id="IPR001007">
    <property type="entry name" value="VWF_dom"/>
</dbReference>
<accession>A0A8B6HM56</accession>
<dbReference type="InterPro" id="IPR009030">
    <property type="entry name" value="Growth_fac_rcpt_cys_sf"/>
</dbReference>
<proteinExistence type="predicted"/>
<dbReference type="InterPro" id="IPR006212">
    <property type="entry name" value="Furin_repeat"/>
</dbReference>
<reference evidence="2" key="1">
    <citation type="submission" date="2018-11" db="EMBL/GenBank/DDBJ databases">
        <authorList>
            <person name="Alioto T."/>
            <person name="Alioto T."/>
        </authorList>
    </citation>
    <scope>NUCLEOTIDE SEQUENCE</scope>
</reference>
<dbReference type="SMART" id="SM00261">
    <property type="entry name" value="FU"/>
    <property type="match status" value="7"/>
</dbReference>
<dbReference type="PANTHER" id="PTHR15332:SF175">
    <property type="entry name" value="PROPROTEIN CONVERTASE SUBTILISIN_KEXIN TYPE 5-LIKE"/>
    <property type="match status" value="1"/>
</dbReference>
<evidence type="ECO:0000313" key="3">
    <source>
        <dbReference type="Proteomes" id="UP000596742"/>
    </source>
</evidence>
<feature type="domain" description="VWFC" evidence="1">
    <location>
        <begin position="17"/>
        <end position="75"/>
    </location>
</feature>
<dbReference type="SMART" id="SM00214">
    <property type="entry name" value="VWC"/>
    <property type="match status" value="1"/>
</dbReference>
<dbReference type="Pfam" id="PF00093">
    <property type="entry name" value="VWC"/>
    <property type="match status" value="1"/>
</dbReference>
<organism evidence="2 3">
    <name type="scientific">Mytilus galloprovincialis</name>
    <name type="common">Mediterranean mussel</name>
    <dbReference type="NCBI Taxonomy" id="29158"/>
    <lineage>
        <taxon>Eukaryota</taxon>
        <taxon>Metazoa</taxon>
        <taxon>Spiralia</taxon>
        <taxon>Lophotrochozoa</taxon>
        <taxon>Mollusca</taxon>
        <taxon>Bivalvia</taxon>
        <taxon>Autobranchia</taxon>
        <taxon>Pteriomorphia</taxon>
        <taxon>Mytilida</taxon>
        <taxon>Mytiloidea</taxon>
        <taxon>Mytilidae</taxon>
        <taxon>Mytilinae</taxon>
        <taxon>Mytilus</taxon>
    </lineage>
</organism>
<gene>
    <name evidence="2" type="ORF">MGAL_10B092039</name>
</gene>
<dbReference type="Gene3D" id="2.10.220.10">
    <property type="entry name" value="Hormone Receptor, Insulin-like Growth Factor Receptor 1, Chain A, domain 2"/>
    <property type="match status" value="4"/>
</dbReference>
<dbReference type="PROSITE" id="PS50184">
    <property type="entry name" value="VWFC_2"/>
    <property type="match status" value="1"/>
</dbReference>
<keyword evidence="3" id="KW-1185">Reference proteome</keyword>
<dbReference type="EMBL" id="UYJE01010332">
    <property type="protein sequence ID" value="VDI82230.1"/>
    <property type="molecule type" value="Genomic_DNA"/>
</dbReference>
<protein>
    <recommendedName>
        <fullName evidence="1">VWFC domain-containing protein</fullName>
    </recommendedName>
</protein>